<dbReference type="Proteomes" id="UP000273083">
    <property type="component" value="Unassembled WGS sequence"/>
</dbReference>
<dbReference type="EMBL" id="RJVG01000004">
    <property type="protein sequence ID" value="ROR28536.1"/>
    <property type="molecule type" value="Genomic_DNA"/>
</dbReference>
<keyword evidence="2" id="KW-1185">Reference proteome</keyword>
<dbReference type="SFLD" id="SFLDS00003">
    <property type="entry name" value="Haloacid_Dehalogenase"/>
    <property type="match status" value="1"/>
</dbReference>
<dbReference type="PANTHER" id="PTHR10000">
    <property type="entry name" value="PHOSPHOSERINE PHOSPHATASE"/>
    <property type="match status" value="1"/>
</dbReference>
<accession>A0A3N1XPI9</accession>
<dbReference type="NCBIfam" id="TIGR01484">
    <property type="entry name" value="HAD-SF-IIB"/>
    <property type="match status" value="1"/>
</dbReference>
<dbReference type="InterPro" id="IPR036412">
    <property type="entry name" value="HAD-like_sf"/>
</dbReference>
<dbReference type="InterPro" id="IPR000150">
    <property type="entry name" value="Cof"/>
</dbReference>
<dbReference type="InterPro" id="IPR023214">
    <property type="entry name" value="HAD_sf"/>
</dbReference>
<dbReference type="AlphaFoldDB" id="A0A3N1XPI9"/>
<comment type="caution">
    <text evidence="1">The sequence shown here is derived from an EMBL/GenBank/DDBJ whole genome shotgun (WGS) entry which is preliminary data.</text>
</comment>
<evidence type="ECO:0000313" key="2">
    <source>
        <dbReference type="Proteomes" id="UP000273083"/>
    </source>
</evidence>
<dbReference type="GO" id="GO:0000287">
    <property type="term" value="F:magnesium ion binding"/>
    <property type="evidence" value="ECO:0007669"/>
    <property type="project" value="TreeGrafter"/>
</dbReference>
<proteinExistence type="predicted"/>
<dbReference type="Gene3D" id="3.30.1240.10">
    <property type="match status" value="1"/>
</dbReference>
<dbReference type="InterPro" id="IPR006379">
    <property type="entry name" value="HAD-SF_hydro_IIB"/>
</dbReference>
<dbReference type="Pfam" id="PF08282">
    <property type="entry name" value="Hydrolase_3"/>
    <property type="match status" value="1"/>
</dbReference>
<gene>
    <name evidence="1" type="ORF">EDD66_104122</name>
</gene>
<dbReference type="SUPFAM" id="SSF56784">
    <property type="entry name" value="HAD-like"/>
    <property type="match status" value="1"/>
</dbReference>
<evidence type="ECO:0008006" key="3">
    <source>
        <dbReference type="Google" id="ProtNLM"/>
    </source>
</evidence>
<dbReference type="PANTHER" id="PTHR10000:SF25">
    <property type="entry name" value="PHOSPHATASE YKRA-RELATED"/>
    <property type="match status" value="1"/>
</dbReference>
<dbReference type="OrthoDB" id="9810101at2"/>
<dbReference type="SFLD" id="SFLDG01140">
    <property type="entry name" value="C2.B:_Phosphomannomutase_and_P"/>
    <property type="match status" value="1"/>
</dbReference>
<dbReference type="PROSITE" id="PS01229">
    <property type="entry name" value="COF_2"/>
    <property type="match status" value="1"/>
</dbReference>
<evidence type="ECO:0000313" key="1">
    <source>
        <dbReference type="EMBL" id="ROR28536.1"/>
    </source>
</evidence>
<dbReference type="GO" id="GO:0005829">
    <property type="term" value="C:cytosol"/>
    <property type="evidence" value="ECO:0007669"/>
    <property type="project" value="TreeGrafter"/>
</dbReference>
<name>A0A3N1XPI9_9FIRM</name>
<reference evidence="1 2" key="1">
    <citation type="submission" date="2018-11" db="EMBL/GenBank/DDBJ databases">
        <title>Genomic Encyclopedia of Type Strains, Phase IV (KMG-IV): sequencing the most valuable type-strain genomes for metagenomic binning, comparative biology and taxonomic classification.</title>
        <authorList>
            <person name="Goeker M."/>
        </authorList>
    </citation>
    <scope>NUCLEOTIDE SEQUENCE [LARGE SCALE GENOMIC DNA]</scope>
    <source>
        <strain evidence="1 2">DSM 26537</strain>
    </source>
</reference>
<dbReference type="RefSeq" id="WP_123609038.1">
    <property type="nucleotide sequence ID" value="NZ_RJVG01000004.1"/>
</dbReference>
<protein>
    <recommendedName>
        <fullName evidence="3">Cof subfamily protein (Haloacid dehalogenase superfamily)/HAD superfamily hydrolase (TIGR01484 family)</fullName>
    </recommendedName>
</protein>
<dbReference type="Gene3D" id="3.40.50.1000">
    <property type="entry name" value="HAD superfamily/HAD-like"/>
    <property type="match status" value="1"/>
</dbReference>
<dbReference type="GO" id="GO:0016791">
    <property type="term" value="F:phosphatase activity"/>
    <property type="evidence" value="ECO:0007669"/>
    <property type="project" value="UniProtKB-ARBA"/>
</dbReference>
<sequence>MSKKILFFDIDGTLLREDTNTVPESAIRGLREARKKGHLVYINTGRTYSIVDTTVQDIGFDGYVCGCGTYIKSGNEILFSKSIGADECKRIIQLLRSCKIDAVLEGDTDVYFDDLEGIHPYINSIRTNFALKGYGINKTWNDEDLIFDKFFCKASEKSDVKRFHKELAKDYEIIDREDDRYEVIPKGYSKATGIAFLLDHHKMPLDSAFAFGDSSNDLPMLSYVPNSIAMGQGEVCALETASYITKGIHEDGIEHALKHFGII</sequence>
<dbReference type="NCBIfam" id="TIGR00099">
    <property type="entry name" value="Cof-subfamily"/>
    <property type="match status" value="1"/>
</dbReference>
<organism evidence="1 2">
    <name type="scientific">Mobilisporobacter senegalensis</name>
    <dbReference type="NCBI Taxonomy" id="1329262"/>
    <lineage>
        <taxon>Bacteria</taxon>
        <taxon>Bacillati</taxon>
        <taxon>Bacillota</taxon>
        <taxon>Clostridia</taxon>
        <taxon>Lachnospirales</taxon>
        <taxon>Lachnospiraceae</taxon>
        <taxon>Mobilisporobacter</taxon>
    </lineage>
</organism>